<protein>
    <submittedName>
        <fullName evidence="1">Uncharacterized protein</fullName>
    </submittedName>
</protein>
<sequence length="29" mass="3437">MRKSTKSLKKKRQSLFFSDIRSRSSSLFS</sequence>
<proteinExistence type="predicted"/>
<dbReference type="EMBL" id="HACA01013804">
    <property type="protein sequence ID" value="CDW31165.1"/>
    <property type="molecule type" value="Transcribed_RNA"/>
</dbReference>
<accession>A0A0K2TZ77</accession>
<organism evidence="1">
    <name type="scientific">Lepeophtheirus salmonis</name>
    <name type="common">Salmon louse</name>
    <name type="synonym">Caligus salmonis</name>
    <dbReference type="NCBI Taxonomy" id="72036"/>
    <lineage>
        <taxon>Eukaryota</taxon>
        <taxon>Metazoa</taxon>
        <taxon>Ecdysozoa</taxon>
        <taxon>Arthropoda</taxon>
        <taxon>Crustacea</taxon>
        <taxon>Multicrustacea</taxon>
        <taxon>Hexanauplia</taxon>
        <taxon>Copepoda</taxon>
        <taxon>Siphonostomatoida</taxon>
        <taxon>Caligidae</taxon>
        <taxon>Lepeophtheirus</taxon>
    </lineage>
</organism>
<reference evidence="1" key="1">
    <citation type="submission" date="2014-05" db="EMBL/GenBank/DDBJ databases">
        <authorList>
            <person name="Chronopoulou M."/>
        </authorList>
    </citation>
    <scope>NUCLEOTIDE SEQUENCE</scope>
    <source>
        <tissue evidence="1">Whole organism</tissue>
    </source>
</reference>
<evidence type="ECO:0000313" key="1">
    <source>
        <dbReference type="EMBL" id="CDW31165.1"/>
    </source>
</evidence>
<name>A0A0K2TZ77_LEPSM</name>
<dbReference type="AlphaFoldDB" id="A0A0K2TZ77"/>